<feature type="compositionally biased region" description="Polar residues" evidence="1">
    <location>
        <begin position="51"/>
        <end position="60"/>
    </location>
</feature>
<proteinExistence type="predicted"/>
<reference evidence="2" key="1">
    <citation type="journal article" date="2020" name="Stud. Mycol.">
        <title>101 Dothideomycetes genomes: a test case for predicting lifestyles and emergence of pathogens.</title>
        <authorList>
            <person name="Haridas S."/>
            <person name="Albert R."/>
            <person name="Binder M."/>
            <person name="Bloem J."/>
            <person name="Labutti K."/>
            <person name="Salamov A."/>
            <person name="Andreopoulos B."/>
            <person name="Baker S."/>
            <person name="Barry K."/>
            <person name="Bills G."/>
            <person name="Bluhm B."/>
            <person name="Cannon C."/>
            <person name="Castanera R."/>
            <person name="Culley D."/>
            <person name="Daum C."/>
            <person name="Ezra D."/>
            <person name="Gonzalez J."/>
            <person name="Henrissat B."/>
            <person name="Kuo A."/>
            <person name="Liang C."/>
            <person name="Lipzen A."/>
            <person name="Lutzoni F."/>
            <person name="Magnuson J."/>
            <person name="Mondo S."/>
            <person name="Nolan M."/>
            <person name="Ohm R."/>
            <person name="Pangilinan J."/>
            <person name="Park H.-J."/>
            <person name="Ramirez L."/>
            <person name="Alfaro M."/>
            <person name="Sun H."/>
            <person name="Tritt A."/>
            <person name="Yoshinaga Y."/>
            <person name="Zwiers L.-H."/>
            <person name="Turgeon B."/>
            <person name="Goodwin S."/>
            <person name="Spatafora J."/>
            <person name="Crous P."/>
            <person name="Grigoriev I."/>
        </authorList>
    </citation>
    <scope>NUCLEOTIDE SEQUENCE</scope>
    <source>
        <strain evidence="2">CBS 122367</strain>
    </source>
</reference>
<keyword evidence="3" id="KW-1185">Reference proteome</keyword>
<feature type="region of interest" description="Disordered" evidence="1">
    <location>
        <begin position="98"/>
        <end position="135"/>
    </location>
</feature>
<evidence type="ECO:0000256" key="1">
    <source>
        <dbReference type="SAM" id="MobiDB-lite"/>
    </source>
</evidence>
<name>A0A6G1J4R4_9PLEO</name>
<dbReference type="EMBL" id="MU005579">
    <property type="protein sequence ID" value="KAF2685225.1"/>
    <property type="molecule type" value="Genomic_DNA"/>
</dbReference>
<protein>
    <submittedName>
        <fullName evidence="2">Uncharacterized protein</fullName>
    </submittedName>
</protein>
<dbReference type="AlphaFoldDB" id="A0A6G1J4R4"/>
<dbReference type="Proteomes" id="UP000799291">
    <property type="component" value="Unassembled WGS sequence"/>
</dbReference>
<accession>A0A6G1J4R4</accession>
<evidence type="ECO:0000313" key="2">
    <source>
        <dbReference type="EMBL" id="KAF2685225.1"/>
    </source>
</evidence>
<sequence>MRDLPDRTRKILRMTSLGKEAESESESEDEAAVEEDEDDDDREASEDEQTRTIATETPQMIKNRMQVATMMPKPVMLRGRDLRRNLRVSLMRRGPEMIFGDSDVDEEDGYANGGEDGLEGECSEEVYRSEDEEDY</sequence>
<evidence type="ECO:0000313" key="3">
    <source>
        <dbReference type="Proteomes" id="UP000799291"/>
    </source>
</evidence>
<gene>
    <name evidence="2" type="ORF">K458DRAFT_388117</name>
</gene>
<feature type="region of interest" description="Disordered" evidence="1">
    <location>
        <begin position="1"/>
        <end position="60"/>
    </location>
</feature>
<organism evidence="2 3">
    <name type="scientific">Lentithecium fluviatile CBS 122367</name>
    <dbReference type="NCBI Taxonomy" id="1168545"/>
    <lineage>
        <taxon>Eukaryota</taxon>
        <taxon>Fungi</taxon>
        <taxon>Dikarya</taxon>
        <taxon>Ascomycota</taxon>
        <taxon>Pezizomycotina</taxon>
        <taxon>Dothideomycetes</taxon>
        <taxon>Pleosporomycetidae</taxon>
        <taxon>Pleosporales</taxon>
        <taxon>Massarineae</taxon>
        <taxon>Lentitheciaceae</taxon>
        <taxon>Lentithecium</taxon>
    </lineage>
</organism>
<feature type="compositionally biased region" description="Acidic residues" evidence="1">
    <location>
        <begin position="23"/>
        <end position="47"/>
    </location>
</feature>
<feature type="compositionally biased region" description="Acidic residues" evidence="1">
    <location>
        <begin position="116"/>
        <end position="135"/>
    </location>
</feature>